<dbReference type="Proteomes" id="UP000018438">
    <property type="component" value="Unassembled WGS sequence"/>
</dbReference>
<dbReference type="Pfam" id="PF05930">
    <property type="entry name" value="Phage_AlpA"/>
    <property type="match status" value="1"/>
</dbReference>
<protein>
    <recommendedName>
        <fullName evidence="3">AlpA family phage regulatory protein</fullName>
    </recommendedName>
</protein>
<proteinExistence type="predicted"/>
<name>N8WMA0_9GAMM</name>
<organism evidence="1 2">
    <name type="scientific">Acinetobacter schindleri NIPH 900</name>
    <dbReference type="NCBI Taxonomy" id="1217675"/>
    <lineage>
        <taxon>Bacteria</taxon>
        <taxon>Pseudomonadati</taxon>
        <taxon>Pseudomonadota</taxon>
        <taxon>Gammaproteobacteria</taxon>
        <taxon>Moraxellales</taxon>
        <taxon>Moraxellaceae</taxon>
        <taxon>Acinetobacter</taxon>
    </lineage>
</organism>
<gene>
    <name evidence="1" type="ORF">F965_01895</name>
</gene>
<reference evidence="1 2" key="1">
    <citation type="submission" date="2013-02" db="EMBL/GenBank/DDBJ databases">
        <title>The Genome Sequence of Acinetobacter schindleri NIPH 900.</title>
        <authorList>
            <consortium name="The Broad Institute Genome Sequencing Platform"/>
            <consortium name="The Broad Institute Genome Sequencing Center for Infectious Disease"/>
            <person name="Cerqueira G."/>
            <person name="Feldgarden M."/>
            <person name="Courvalin P."/>
            <person name="Perichon B."/>
            <person name="Grillot-Courvalin C."/>
            <person name="Clermont D."/>
            <person name="Rocha E."/>
            <person name="Yoon E.-J."/>
            <person name="Nemec A."/>
            <person name="Walker B."/>
            <person name="Young S.K."/>
            <person name="Zeng Q."/>
            <person name="Gargeya S."/>
            <person name="Fitzgerald M."/>
            <person name="Haas B."/>
            <person name="Abouelleil A."/>
            <person name="Alvarado L."/>
            <person name="Arachchi H.M."/>
            <person name="Berlin A.M."/>
            <person name="Chapman S.B."/>
            <person name="Dewar J."/>
            <person name="Goldberg J."/>
            <person name="Griggs A."/>
            <person name="Gujja S."/>
            <person name="Hansen M."/>
            <person name="Howarth C."/>
            <person name="Imamovic A."/>
            <person name="Larimer J."/>
            <person name="McCowan C."/>
            <person name="Murphy C."/>
            <person name="Neiman D."/>
            <person name="Pearson M."/>
            <person name="Priest M."/>
            <person name="Roberts A."/>
            <person name="Saif S."/>
            <person name="Shea T."/>
            <person name="Sisk P."/>
            <person name="Sykes S."/>
            <person name="Wortman J."/>
            <person name="Nusbaum C."/>
            <person name="Birren B."/>
        </authorList>
    </citation>
    <scope>NUCLEOTIDE SEQUENCE [LARGE SCALE GENOMIC DNA]</scope>
    <source>
        <strain evidence="1 2">NIPH 900</strain>
    </source>
</reference>
<accession>N8WMA0</accession>
<dbReference type="EMBL" id="APPI01000016">
    <property type="protein sequence ID" value="ENV13222.1"/>
    <property type="molecule type" value="Genomic_DNA"/>
</dbReference>
<dbReference type="HOGENOM" id="CLU_140176_20_0_6"/>
<evidence type="ECO:0008006" key="3">
    <source>
        <dbReference type="Google" id="ProtNLM"/>
    </source>
</evidence>
<comment type="caution">
    <text evidence="1">The sequence shown here is derived from an EMBL/GenBank/DDBJ whole genome shotgun (WGS) entry which is preliminary data.</text>
</comment>
<dbReference type="RefSeq" id="WP_004815279.1">
    <property type="nucleotide sequence ID" value="NZ_KB849452.1"/>
</dbReference>
<sequence>MLKRLNQVCELLSLSREGIRKLQLKDPTFPKPIKLGDKDQSPVFFDVKELEAWLEAKKAERDEVAA</sequence>
<dbReference type="PATRIC" id="fig|1217675.3.peg.1824"/>
<evidence type="ECO:0000313" key="2">
    <source>
        <dbReference type="Proteomes" id="UP000018438"/>
    </source>
</evidence>
<dbReference type="AlphaFoldDB" id="N8WMA0"/>
<evidence type="ECO:0000313" key="1">
    <source>
        <dbReference type="EMBL" id="ENV13222.1"/>
    </source>
</evidence>
<dbReference type="InterPro" id="IPR010260">
    <property type="entry name" value="AlpA"/>
</dbReference>
<keyword evidence="2" id="KW-1185">Reference proteome</keyword>